<reference evidence="1 2" key="1">
    <citation type="journal article" date="2015" name="Genome Biol. Evol.">
        <title>Phylogenomic analyses indicate that early fungi evolved digesting cell walls of algal ancestors of land plants.</title>
        <authorList>
            <person name="Chang Y."/>
            <person name="Wang S."/>
            <person name="Sekimoto S."/>
            <person name="Aerts A.L."/>
            <person name="Choi C."/>
            <person name="Clum A."/>
            <person name="LaButti K.M."/>
            <person name="Lindquist E.A."/>
            <person name="Yee Ngan C."/>
            <person name="Ohm R.A."/>
            <person name="Salamov A.A."/>
            <person name="Grigoriev I.V."/>
            <person name="Spatafora J.W."/>
            <person name="Berbee M.L."/>
        </authorList>
    </citation>
    <scope>NUCLEOTIDE SEQUENCE [LARGE SCALE GENOMIC DNA]</scope>
    <source>
        <strain evidence="1 2">NRRL 28638</strain>
    </source>
</reference>
<evidence type="ECO:0000313" key="2">
    <source>
        <dbReference type="Proteomes" id="UP000070444"/>
    </source>
</evidence>
<gene>
    <name evidence="1" type="ORF">CONCODRAFT_12877</name>
</gene>
<accession>A0A137NRZ2</accession>
<dbReference type="Gene3D" id="3.80.10.10">
    <property type="entry name" value="Ribonuclease Inhibitor"/>
    <property type="match status" value="1"/>
</dbReference>
<evidence type="ECO:0008006" key="3">
    <source>
        <dbReference type="Google" id="ProtNLM"/>
    </source>
</evidence>
<keyword evidence="2" id="KW-1185">Reference proteome</keyword>
<dbReference type="SUPFAM" id="SSF52047">
    <property type="entry name" value="RNI-like"/>
    <property type="match status" value="1"/>
</dbReference>
<evidence type="ECO:0000313" key="1">
    <source>
        <dbReference type="EMBL" id="KXN65517.1"/>
    </source>
</evidence>
<protein>
    <recommendedName>
        <fullName evidence="3">RNI-like protein</fullName>
    </recommendedName>
</protein>
<dbReference type="InterPro" id="IPR032675">
    <property type="entry name" value="LRR_dom_sf"/>
</dbReference>
<name>A0A137NRZ2_CONC2</name>
<dbReference type="EMBL" id="KQ964866">
    <property type="protein sequence ID" value="KXN65517.1"/>
    <property type="molecule type" value="Genomic_DNA"/>
</dbReference>
<proteinExistence type="predicted"/>
<dbReference type="Proteomes" id="UP000070444">
    <property type="component" value="Unassembled WGS sequence"/>
</dbReference>
<organism evidence="1 2">
    <name type="scientific">Conidiobolus coronatus (strain ATCC 28846 / CBS 209.66 / NRRL 28638)</name>
    <name type="common">Delacroixia coronata</name>
    <dbReference type="NCBI Taxonomy" id="796925"/>
    <lineage>
        <taxon>Eukaryota</taxon>
        <taxon>Fungi</taxon>
        <taxon>Fungi incertae sedis</taxon>
        <taxon>Zoopagomycota</taxon>
        <taxon>Entomophthoromycotina</taxon>
        <taxon>Entomophthoromycetes</taxon>
        <taxon>Entomophthorales</taxon>
        <taxon>Ancylistaceae</taxon>
        <taxon>Conidiobolus</taxon>
    </lineage>
</organism>
<dbReference type="AlphaFoldDB" id="A0A137NRZ2"/>
<sequence>MLIWITFEDIQYLLNNLECLEDLQFISNYIFKSEPEPVDFSINWPQTLKKLTIGRNTELLVYNKYDPIPIDPNEYYLDLPKTQHLLLPTHLPNLESLSLKHWEGKFDDKLEFLKACPQIKKLSFPSVEEIPQIFNIIRSFNNLEHLEILLDCFGYEKESEIINFTIPCNLKSLTIQCRYYPYVIQFFNESFLQITNLNVISLYLSFDELLLFINNLSAMQLLKKLKLSFELNLYEFNEAIGSTVFTPIKTNVIKFPKLDNLESIEFKSVSKYDNYNIKMDLSQFKFRIDECPKLKCIGFRSDTKSECFGEIGSNKLGLGDDWRLISTPRRYLLHKVNQ</sequence>